<evidence type="ECO:0000313" key="4">
    <source>
        <dbReference type="Proteomes" id="UP001490365"/>
    </source>
</evidence>
<dbReference type="InterPro" id="IPR042178">
    <property type="entry name" value="Serpin_sf_1"/>
</dbReference>
<dbReference type="EMBL" id="JBEOZM010000007">
    <property type="protein sequence ID" value="MER6269544.1"/>
    <property type="molecule type" value="Genomic_DNA"/>
</dbReference>
<keyword evidence="4" id="KW-1185">Reference proteome</keyword>
<accession>A0ABV1THM5</accession>
<dbReference type="Pfam" id="PF00079">
    <property type="entry name" value="Serpin"/>
    <property type="match status" value="2"/>
</dbReference>
<dbReference type="InterPro" id="IPR023796">
    <property type="entry name" value="Serpin_dom"/>
</dbReference>
<name>A0ABV1THM5_9ACTN</name>
<dbReference type="PANTHER" id="PTHR11461">
    <property type="entry name" value="SERINE PROTEASE INHIBITOR, SERPIN"/>
    <property type="match status" value="1"/>
</dbReference>
<gene>
    <name evidence="3" type="ORF">ABT211_19920</name>
</gene>
<dbReference type="SMART" id="SM00093">
    <property type="entry name" value="SERPIN"/>
    <property type="match status" value="1"/>
</dbReference>
<comment type="caution">
    <text evidence="3">The sequence shown here is derived from an EMBL/GenBank/DDBJ whole genome shotgun (WGS) entry which is preliminary data.</text>
</comment>
<evidence type="ECO:0000259" key="2">
    <source>
        <dbReference type="SMART" id="SM00093"/>
    </source>
</evidence>
<evidence type="ECO:0000313" key="3">
    <source>
        <dbReference type="EMBL" id="MER6269544.1"/>
    </source>
</evidence>
<feature type="domain" description="Serpin" evidence="2">
    <location>
        <begin position="8"/>
        <end position="386"/>
    </location>
</feature>
<dbReference type="RefSeq" id="WP_351958029.1">
    <property type="nucleotide sequence ID" value="NZ_JBEOZM010000007.1"/>
</dbReference>
<comment type="similarity">
    <text evidence="1">Belongs to the serpin family.</text>
</comment>
<dbReference type="InterPro" id="IPR000215">
    <property type="entry name" value="Serpin_fam"/>
</dbReference>
<dbReference type="Proteomes" id="UP001490365">
    <property type="component" value="Unassembled WGS sequence"/>
</dbReference>
<organism evidence="3 4">
    <name type="scientific">Streptomyces sp. 900105755</name>
    <dbReference type="NCBI Taxonomy" id="3154389"/>
    <lineage>
        <taxon>Bacteria</taxon>
        <taxon>Bacillati</taxon>
        <taxon>Actinomycetota</taxon>
        <taxon>Actinomycetes</taxon>
        <taxon>Kitasatosporales</taxon>
        <taxon>Streptomycetaceae</taxon>
        <taxon>Streptomyces</taxon>
    </lineage>
</organism>
<dbReference type="InterPro" id="IPR036186">
    <property type="entry name" value="Serpin_sf"/>
</dbReference>
<sequence length="392" mass="40620">MNETVGAVNALTARWARQTRQGTVFSAAGVWPLLAFLADGAAGPARDELTRAVGRQADQAAAGARELLAWLDSVPGVGAALGLWTDRALELREPWVAGLPADAHGVLGADPAVSRKALDAWAAKRTEGLVERLPVRLSEGARMVLATALALRTDWQHPFRETVLRPGSGPWQGLDLAGLHRSSVRPDRIGVTAGPDGHVTTLKVLGDNGLDVHLLLGAEGMAPGQVLHTGIGVLERALPVTTGGQLPYGPAGPGVVVERQPSVAPDPIRLDVTTPGFTVRADHDLLQLHGLFGLSTAADAREGHFPGISAAPLAIGAAGQSAVAEFGPLGFRAAAVTAVVAAPGGGPPQYRYESTVVRVTVDRPFGFLAVHRESRLVLAAGWVTEPTVVGGP</sequence>
<reference evidence="3 4" key="1">
    <citation type="submission" date="2024-06" db="EMBL/GenBank/DDBJ databases">
        <title>The Natural Products Discovery Center: Release of the First 8490 Sequenced Strains for Exploring Actinobacteria Biosynthetic Diversity.</title>
        <authorList>
            <person name="Kalkreuter E."/>
            <person name="Kautsar S.A."/>
            <person name="Yang D."/>
            <person name="Bader C.D."/>
            <person name="Teijaro C.N."/>
            <person name="Fluegel L."/>
            <person name="Davis C.M."/>
            <person name="Simpson J.R."/>
            <person name="Lauterbach L."/>
            <person name="Steele A.D."/>
            <person name="Gui C."/>
            <person name="Meng S."/>
            <person name="Li G."/>
            <person name="Viehrig K."/>
            <person name="Ye F."/>
            <person name="Su P."/>
            <person name="Kiefer A.F."/>
            <person name="Nichols A."/>
            <person name="Cepeda A.J."/>
            <person name="Yan W."/>
            <person name="Fan B."/>
            <person name="Jiang Y."/>
            <person name="Adhikari A."/>
            <person name="Zheng C.-J."/>
            <person name="Schuster L."/>
            <person name="Cowan T.M."/>
            <person name="Smanski M.J."/>
            <person name="Chevrette M.G."/>
            <person name="De Carvalho L.P.S."/>
            <person name="Shen B."/>
        </authorList>
    </citation>
    <scope>NUCLEOTIDE SEQUENCE [LARGE SCALE GENOMIC DNA]</scope>
    <source>
        <strain evidence="3 4">NPDC001694</strain>
    </source>
</reference>
<evidence type="ECO:0000256" key="1">
    <source>
        <dbReference type="RuleBase" id="RU000411"/>
    </source>
</evidence>
<dbReference type="SUPFAM" id="SSF56574">
    <property type="entry name" value="Serpins"/>
    <property type="match status" value="2"/>
</dbReference>
<dbReference type="PANTHER" id="PTHR11461:SF211">
    <property type="entry name" value="GH10112P-RELATED"/>
    <property type="match status" value="1"/>
</dbReference>
<proteinExistence type="inferred from homology"/>
<dbReference type="Gene3D" id="3.30.497.10">
    <property type="entry name" value="Antithrombin, subunit I, domain 2"/>
    <property type="match status" value="2"/>
</dbReference>
<protein>
    <submittedName>
        <fullName evidence="3">Serpin family protein</fullName>
    </submittedName>
</protein>